<feature type="region of interest" description="Disordered" evidence="1">
    <location>
        <begin position="66"/>
        <end position="91"/>
    </location>
</feature>
<feature type="region of interest" description="Disordered" evidence="1">
    <location>
        <begin position="1"/>
        <end position="46"/>
    </location>
</feature>
<dbReference type="Proteomes" id="UP001327560">
    <property type="component" value="Chromosome 7"/>
</dbReference>
<accession>A0AAQ3KT24</accession>
<evidence type="ECO:0000256" key="1">
    <source>
        <dbReference type="SAM" id="MobiDB-lite"/>
    </source>
</evidence>
<evidence type="ECO:0000313" key="3">
    <source>
        <dbReference type="Proteomes" id="UP001327560"/>
    </source>
</evidence>
<evidence type="ECO:0000313" key="2">
    <source>
        <dbReference type="EMBL" id="WOL13910.1"/>
    </source>
</evidence>
<reference evidence="2 3" key="1">
    <citation type="submission" date="2023-10" db="EMBL/GenBank/DDBJ databases">
        <title>Chromosome-scale genome assembly provides insights into flower coloration mechanisms of Canna indica.</title>
        <authorList>
            <person name="Li C."/>
        </authorList>
    </citation>
    <scope>NUCLEOTIDE SEQUENCE [LARGE SCALE GENOMIC DNA]</scope>
    <source>
        <tissue evidence="2">Flower</tissue>
    </source>
</reference>
<keyword evidence="3" id="KW-1185">Reference proteome</keyword>
<dbReference type="EMBL" id="CP136896">
    <property type="protein sequence ID" value="WOL13910.1"/>
    <property type="molecule type" value="Genomic_DNA"/>
</dbReference>
<organism evidence="2 3">
    <name type="scientific">Canna indica</name>
    <name type="common">Indian-shot</name>
    <dbReference type="NCBI Taxonomy" id="4628"/>
    <lineage>
        <taxon>Eukaryota</taxon>
        <taxon>Viridiplantae</taxon>
        <taxon>Streptophyta</taxon>
        <taxon>Embryophyta</taxon>
        <taxon>Tracheophyta</taxon>
        <taxon>Spermatophyta</taxon>
        <taxon>Magnoliopsida</taxon>
        <taxon>Liliopsida</taxon>
        <taxon>Zingiberales</taxon>
        <taxon>Cannaceae</taxon>
        <taxon>Canna</taxon>
    </lineage>
</organism>
<protein>
    <submittedName>
        <fullName evidence="2">Uncharacterized protein</fullName>
    </submittedName>
</protein>
<proteinExistence type="predicted"/>
<feature type="compositionally biased region" description="Basic and acidic residues" evidence="1">
    <location>
        <begin position="15"/>
        <end position="33"/>
    </location>
</feature>
<feature type="compositionally biased region" description="Low complexity" evidence="1">
    <location>
        <begin position="66"/>
        <end position="82"/>
    </location>
</feature>
<sequence length="91" mass="9938">MKSPLRVFRGLTLQRNDRKEEKKQHRPPMKLDELAQATQASSSVKSEQIPFGACSFTVSEVRIGLSSAASSPPTTATTAGSSRNPPPPFRR</sequence>
<dbReference type="AlphaFoldDB" id="A0AAQ3KT24"/>
<feature type="compositionally biased region" description="Polar residues" evidence="1">
    <location>
        <begin position="36"/>
        <end position="46"/>
    </location>
</feature>
<gene>
    <name evidence="2" type="ORF">Cni_G22690</name>
</gene>
<name>A0AAQ3KT24_9LILI</name>